<evidence type="ECO:0000256" key="4">
    <source>
        <dbReference type="ARBA" id="ARBA00020268"/>
    </source>
</evidence>
<dbReference type="NCBIfam" id="TIGR00797">
    <property type="entry name" value="matE"/>
    <property type="match status" value="1"/>
</dbReference>
<feature type="transmembrane region" description="Helical" evidence="13">
    <location>
        <begin position="418"/>
        <end position="437"/>
    </location>
</feature>
<keyword evidence="15" id="KW-1185">Reference proteome</keyword>
<dbReference type="CDD" id="cd13144">
    <property type="entry name" value="MATE_like_4"/>
    <property type="match status" value="1"/>
</dbReference>
<evidence type="ECO:0000256" key="1">
    <source>
        <dbReference type="ARBA" id="ARBA00003408"/>
    </source>
</evidence>
<dbReference type="InterPro" id="IPR002528">
    <property type="entry name" value="MATE_fam"/>
</dbReference>
<evidence type="ECO:0000256" key="7">
    <source>
        <dbReference type="ARBA" id="ARBA00022475"/>
    </source>
</evidence>
<dbReference type="Pfam" id="PF01554">
    <property type="entry name" value="MatE"/>
    <property type="match status" value="2"/>
</dbReference>
<feature type="transmembrane region" description="Helical" evidence="13">
    <location>
        <begin position="164"/>
        <end position="190"/>
    </location>
</feature>
<accession>A0A6G7WGN6</accession>
<feature type="transmembrane region" description="Helical" evidence="13">
    <location>
        <begin position="135"/>
        <end position="152"/>
    </location>
</feature>
<proteinExistence type="inferred from homology"/>
<dbReference type="GO" id="GO:0015297">
    <property type="term" value="F:antiporter activity"/>
    <property type="evidence" value="ECO:0007669"/>
    <property type="project" value="UniProtKB-KW"/>
</dbReference>
<feature type="transmembrane region" description="Helical" evidence="13">
    <location>
        <begin position="320"/>
        <end position="339"/>
    </location>
</feature>
<keyword evidence="8 13" id="KW-0812">Transmembrane</keyword>
<feature type="transmembrane region" description="Helical" evidence="13">
    <location>
        <begin position="257"/>
        <end position="280"/>
    </location>
</feature>
<comment type="subcellular location">
    <subcellularLocation>
        <location evidence="2">Cell membrane</location>
        <topology evidence="2">Multi-pass membrane protein</topology>
    </subcellularLocation>
</comment>
<dbReference type="KEGG" id="jpo:G7058_04550"/>
<keyword evidence="7" id="KW-1003">Cell membrane</keyword>
<evidence type="ECO:0000256" key="5">
    <source>
        <dbReference type="ARBA" id="ARBA00022448"/>
    </source>
</evidence>
<keyword evidence="10" id="KW-0406">Ion transport</keyword>
<feature type="transmembrane region" description="Helical" evidence="13">
    <location>
        <begin position="56"/>
        <end position="77"/>
    </location>
</feature>
<evidence type="ECO:0000256" key="2">
    <source>
        <dbReference type="ARBA" id="ARBA00004651"/>
    </source>
</evidence>
<feature type="transmembrane region" description="Helical" evidence="13">
    <location>
        <begin position="15"/>
        <end position="36"/>
    </location>
</feature>
<comment type="similarity">
    <text evidence="3">Belongs to the multi antimicrobial extrusion (MATE) (TC 2.A.66.1) family.</text>
</comment>
<evidence type="ECO:0000256" key="3">
    <source>
        <dbReference type="ARBA" id="ARBA00010199"/>
    </source>
</evidence>
<dbReference type="PIRSF" id="PIRSF006603">
    <property type="entry name" value="DinF"/>
    <property type="match status" value="1"/>
</dbReference>
<evidence type="ECO:0000313" key="14">
    <source>
        <dbReference type="EMBL" id="QIK51391.1"/>
    </source>
</evidence>
<feature type="transmembrane region" description="Helical" evidence="13">
    <location>
        <begin position="97"/>
        <end position="119"/>
    </location>
</feature>
<keyword evidence="9 13" id="KW-1133">Transmembrane helix</keyword>
<dbReference type="EMBL" id="CP049889">
    <property type="protein sequence ID" value="QIK51391.1"/>
    <property type="molecule type" value="Genomic_DNA"/>
</dbReference>
<feature type="transmembrane region" description="Helical" evidence="13">
    <location>
        <begin position="196"/>
        <end position="218"/>
    </location>
</feature>
<gene>
    <name evidence="14" type="ORF">G7058_04550</name>
</gene>
<organism evidence="14 15">
    <name type="scientific">Jeotgalibaca porci</name>
    <dbReference type="NCBI Taxonomy" id="1868793"/>
    <lineage>
        <taxon>Bacteria</taxon>
        <taxon>Bacillati</taxon>
        <taxon>Bacillota</taxon>
        <taxon>Bacilli</taxon>
        <taxon>Lactobacillales</taxon>
        <taxon>Carnobacteriaceae</taxon>
        <taxon>Jeotgalibaca</taxon>
    </lineage>
</organism>
<name>A0A6G7WGN6_9LACT</name>
<reference evidence="14 15" key="1">
    <citation type="journal article" date="2017" name="Int. J. Syst. Evol. Microbiol.">
        <title>Jeotgalibaca porci sp. nov. and Jeotgalibaca arthritidis sp. nov., isolated from pigs, and emended description of the genus Jeotgalibaca.</title>
        <authorList>
            <person name="Zamora L."/>
            <person name="Perez-Sancho M."/>
            <person name="Dominguez L."/>
            <person name="Fernandez-Garayzabal J.F."/>
            <person name="Vela A.I."/>
        </authorList>
    </citation>
    <scope>NUCLEOTIDE SEQUENCE [LARGE SCALE GENOMIC DNA]</scope>
    <source>
        <strain evidence="14 15">CCUG 69148</strain>
    </source>
</reference>
<dbReference type="PANTHER" id="PTHR43298:SF2">
    <property type="entry name" value="FMN_FAD EXPORTER YEEO-RELATED"/>
    <property type="match status" value="1"/>
</dbReference>
<dbReference type="AlphaFoldDB" id="A0A6G7WGN6"/>
<evidence type="ECO:0000256" key="10">
    <source>
        <dbReference type="ARBA" id="ARBA00023065"/>
    </source>
</evidence>
<feature type="transmembrane region" description="Helical" evidence="13">
    <location>
        <begin position="359"/>
        <end position="377"/>
    </location>
</feature>
<dbReference type="Proteomes" id="UP000501830">
    <property type="component" value="Chromosome"/>
</dbReference>
<dbReference type="GeneID" id="94552537"/>
<dbReference type="GO" id="GO:0042910">
    <property type="term" value="F:xenobiotic transmembrane transporter activity"/>
    <property type="evidence" value="ECO:0007669"/>
    <property type="project" value="InterPro"/>
</dbReference>
<evidence type="ECO:0000256" key="6">
    <source>
        <dbReference type="ARBA" id="ARBA00022449"/>
    </source>
</evidence>
<comment type="function">
    <text evidence="1">Multidrug efflux pump.</text>
</comment>
<keyword evidence="5" id="KW-0813">Transport</keyword>
<evidence type="ECO:0000313" key="15">
    <source>
        <dbReference type="Proteomes" id="UP000501830"/>
    </source>
</evidence>
<feature type="transmembrane region" description="Helical" evidence="13">
    <location>
        <begin position="389"/>
        <end position="412"/>
    </location>
</feature>
<dbReference type="RefSeq" id="WP_166062446.1">
    <property type="nucleotide sequence ID" value="NZ_CP049889.1"/>
</dbReference>
<dbReference type="PANTHER" id="PTHR43298">
    <property type="entry name" value="MULTIDRUG RESISTANCE PROTEIN NORM-RELATED"/>
    <property type="match status" value="1"/>
</dbReference>
<dbReference type="InterPro" id="IPR050222">
    <property type="entry name" value="MATE_MdtK"/>
</dbReference>
<evidence type="ECO:0000256" key="9">
    <source>
        <dbReference type="ARBA" id="ARBA00022989"/>
    </source>
</evidence>
<evidence type="ECO:0000256" key="8">
    <source>
        <dbReference type="ARBA" id="ARBA00022692"/>
    </source>
</evidence>
<feature type="transmembrane region" description="Helical" evidence="13">
    <location>
        <begin position="286"/>
        <end position="308"/>
    </location>
</feature>
<keyword evidence="11 13" id="KW-0472">Membrane</keyword>
<dbReference type="GO" id="GO:0005886">
    <property type="term" value="C:plasma membrane"/>
    <property type="evidence" value="ECO:0007669"/>
    <property type="project" value="UniProtKB-SubCell"/>
</dbReference>
<keyword evidence="6" id="KW-0050">Antiport</keyword>
<protein>
    <recommendedName>
        <fullName evidence="4">Probable multidrug resistance protein NorM</fullName>
    </recommendedName>
    <alternativeName>
        <fullName evidence="12">Multidrug-efflux transporter</fullName>
    </alternativeName>
</protein>
<evidence type="ECO:0000256" key="12">
    <source>
        <dbReference type="ARBA" id="ARBA00031636"/>
    </source>
</evidence>
<evidence type="ECO:0000256" key="11">
    <source>
        <dbReference type="ARBA" id="ARBA00023136"/>
    </source>
</evidence>
<sequence>MENENKMGTMPVGKLLIKMSVPVMISMLVQALYNIVDSVFVAQISEEALTGVTLAFPIQNLMIAISAGTGVGINALVSRRLGQKNMDGAGITAGNGLFLNIIHAIVFSIAGMLLVPAFFKAQTSDPEIIAYGTDYLRIVSVFSFGIFMQVTFERFLQSTGLTFYSMLCQAAGAIINIILDPIFIFGWFGLPAMGTAGAAWATVIGQFFSAFLGLYFHLKFNHEIKLSLKSFKPNWPIIKEIYAVGIPSMIMMSVGSLLNIVMNNILIAFSSTATAVYGVYFRLQSFVFMPVFGMNNGMVPIIGFNYGARKPDRIKETIALAIRYASIIMIVGFVIFQLFPDVLLGFFNASPQMIEIGRPALRIISIHFIAAGASIVLGSAFQAFGLGKYSLVISLIRQLVVLLPIAYVMSLTGNINNIWWAFLISEVTALVLGIGFMKHVNVHYIKPLYN</sequence>
<evidence type="ECO:0000256" key="13">
    <source>
        <dbReference type="SAM" id="Phobius"/>
    </source>
</evidence>
<dbReference type="InterPro" id="IPR048279">
    <property type="entry name" value="MdtK-like"/>
</dbReference>
<dbReference type="GO" id="GO:0006811">
    <property type="term" value="P:monoatomic ion transport"/>
    <property type="evidence" value="ECO:0007669"/>
    <property type="project" value="UniProtKB-KW"/>
</dbReference>